<feature type="compositionally biased region" description="Polar residues" evidence="1">
    <location>
        <begin position="564"/>
        <end position="581"/>
    </location>
</feature>
<feature type="compositionally biased region" description="Polar residues" evidence="1">
    <location>
        <begin position="415"/>
        <end position="424"/>
    </location>
</feature>
<feature type="compositionally biased region" description="Pro residues" evidence="1">
    <location>
        <begin position="1030"/>
        <end position="1042"/>
    </location>
</feature>
<feature type="compositionally biased region" description="Polar residues" evidence="1">
    <location>
        <begin position="513"/>
        <end position="524"/>
    </location>
</feature>
<feature type="region of interest" description="Disordered" evidence="1">
    <location>
        <begin position="769"/>
        <end position="855"/>
    </location>
</feature>
<feature type="region of interest" description="Disordered" evidence="1">
    <location>
        <begin position="293"/>
        <end position="434"/>
    </location>
</feature>
<feature type="region of interest" description="Disordered" evidence="1">
    <location>
        <begin position="75"/>
        <end position="120"/>
    </location>
</feature>
<feature type="compositionally biased region" description="Polar residues" evidence="1">
    <location>
        <begin position="466"/>
        <end position="486"/>
    </location>
</feature>
<accession>A0A409VB43</accession>
<dbReference type="Proteomes" id="UP000284842">
    <property type="component" value="Unassembled WGS sequence"/>
</dbReference>
<feature type="compositionally biased region" description="Basic and acidic residues" evidence="1">
    <location>
        <begin position="339"/>
        <end position="350"/>
    </location>
</feature>
<feature type="region of interest" description="Disordered" evidence="1">
    <location>
        <begin position="142"/>
        <end position="179"/>
    </location>
</feature>
<protein>
    <submittedName>
        <fullName evidence="2">Uncharacterized protein</fullName>
    </submittedName>
</protein>
<feature type="region of interest" description="Disordered" evidence="1">
    <location>
        <begin position="1001"/>
        <end position="1061"/>
    </location>
</feature>
<gene>
    <name evidence="2" type="ORF">CVT24_008778</name>
</gene>
<keyword evidence="3" id="KW-1185">Reference proteome</keyword>
<feature type="compositionally biased region" description="Polar residues" evidence="1">
    <location>
        <begin position="1167"/>
        <end position="1178"/>
    </location>
</feature>
<feature type="region of interest" description="Disordered" evidence="1">
    <location>
        <begin position="1144"/>
        <end position="1247"/>
    </location>
</feature>
<feature type="compositionally biased region" description="Basic residues" evidence="1">
    <location>
        <begin position="1226"/>
        <end position="1242"/>
    </location>
</feature>
<evidence type="ECO:0000313" key="2">
    <source>
        <dbReference type="EMBL" id="PPQ64148.1"/>
    </source>
</evidence>
<feature type="compositionally biased region" description="Polar residues" evidence="1">
    <location>
        <begin position="608"/>
        <end position="640"/>
    </location>
</feature>
<proteinExistence type="predicted"/>
<dbReference type="EMBL" id="NHTK01006094">
    <property type="protein sequence ID" value="PPQ64148.1"/>
    <property type="molecule type" value="Genomic_DNA"/>
</dbReference>
<evidence type="ECO:0000313" key="3">
    <source>
        <dbReference type="Proteomes" id="UP000284842"/>
    </source>
</evidence>
<feature type="compositionally biased region" description="Low complexity" evidence="1">
    <location>
        <begin position="802"/>
        <end position="841"/>
    </location>
</feature>
<evidence type="ECO:0000256" key="1">
    <source>
        <dbReference type="SAM" id="MobiDB-lite"/>
    </source>
</evidence>
<feature type="compositionally biased region" description="Basic residues" evidence="1">
    <location>
        <begin position="90"/>
        <end position="101"/>
    </location>
</feature>
<comment type="caution">
    <text evidence="2">The sequence shown here is derived from an EMBL/GenBank/DDBJ whole genome shotgun (WGS) entry which is preliminary data.</text>
</comment>
<sequence length="1349" mass="145522">MNPLYLHLKLTWFSFQSQTHHRPLCNLQAFFIKPFMHLAFFISVVTFALAQLASLQISTPSSLLSIFAYSQMPAASRPSLPASSDLTPRQRPRRRSARLSKQRITESTTASLPAVENARTTKGLSAPRALLNTAVTPLLDVSSMSNVGPHPSTADEQKTLPNEPTPVPNIVNTNSRRRRHQRYREQEQRQAQLEAAKDITGPANDSVIHDMAVTETPSSQTVSATGQLVQAINASATDNQAADHSGPSKATSPSHQQHSTLTSDKFSSLVDAISNMRGNSRPNAPLENAPFAQHEHETPNSDGTTPLEEPTGLSTTRGEVAGSIDKVTVGSPAPSLRTDPLEQLRKDVLKSMKFKKNKNHALTSRPNADNSQSGLNTTVSPTSDSKSDSLMSTNSLPPTSTDIHASPILPVLSSHADTTTSSHGKISRRPGISRSQSLPADLATAVNSQSQGLGIPITNNVVQPPINTTANLGQQQPSQITTPNTDQPSSTQPTLPSTSASASNKSLTDETRFTPSLPVSNPLISTPPAKDIATERPPSDATPASVPSKSVDGLLNASLPSPPTSETNFKTPPARYNTNDDFYSEELQSVPAPPQRDTSTAVLPEEASQGTSQSMPDESIDAGTQTEQAVPESGLQSADSTGVCAKMANLSISPPPRPLPDEQQESASEERREPPLDEDFETVTLDVKNEMFVYLAARFMALKPSPPDHLESASLSHEDASMMHDPPSYETPVLVPDDSSRTVEMQAVERFEDSPMVIFTDEFETVTMDEPMDPVSGDNDMQVEEQPATNDTSLPPRLPLKAASAASSSATSTAFIPVKPSQFSQPPSTPPRSSKSTAPPRVVTGTGPPKRVQNAKPTERVYAGLPNTVFTPIGPGPNGRLIRVPKSFAAWSETDPYNMGTSTGNLSASSSYGDFRMDWTPTYTCCDNDVEMLDLTTPPPPIPPVVAPVIPRVSKPLAEVKPIVEKPLFENKPIITPQIVVPTVATPISFTIPVKDLKSVLPSKPVPAKEPDPLKEAPKEAPEPSVADPGPNPMEVPAPPPDVRTSGGGTSKSLGQDNWLPTHCRPVNRWSNYPPFLGRCRPPTTQHLRGGLLSQDPRPWTTAQIQAHLSPYRIALARATPQSAAAVRKFASVSIRTPKPAAPITTAQSVAPERLDTRECPSPMPSIRTSYSAETTTPYERPAAQTPRHHRISSSASIEPATTPGYMSNIPEEDDLEGHSPESHTRLRRKSRKSRKEGKKSKEKQTALAPAETIELVVIPPAPAPAQPVVVDPLTYSTRWGVVEGSFVSRLYSDLSAMQTWLGNNPWHLLEWYLLMLSLVFVLGDRFIMTCMFPQASQVPLSPFADADS</sequence>
<feature type="region of interest" description="Disordered" evidence="1">
    <location>
        <begin position="236"/>
        <end position="263"/>
    </location>
</feature>
<name>A0A409VB43_9AGAR</name>
<reference evidence="2 3" key="1">
    <citation type="journal article" date="2018" name="Evol. Lett.">
        <title>Horizontal gene cluster transfer increased hallucinogenic mushroom diversity.</title>
        <authorList>
            <person name="Reynolds H.T."/>
            <person name="Vijayakumar V."/>
            <person name="Gluck-Thaler E."/>
            <person name="Korotkin H.B."/>
            <person name="Matheny P.B."/>
            <person name="Slot J.C."/>
        </authorList>
    </citation>
    <scope>NUCLEOTIDE SEQUENCE [LARGE SCALE GENOMIC DNA]</scope>
    <source>
        <strain evidence="2 3">2629</strain>
    </source>
</reference>
<organism evidence="2 3">
    <name type="scientific">Panaeolus cyanescens</name>
    <dbReference type="NCBI Taxonomy" id="181874"/>
    <lineage>
        <taxon>Eukaryota</taxon>
        <taxon>Fungi</taxon>
        <taxon>Dikarya</taxon>
        <taxon>Basidiomycota</taxon>
        <taxon>Agaricomycotina</taxon>
        <taxon>Agaricomycetes</taxon>
        <taxon>Agaricomycetidae</taxon>
        <taxon>Agaricales</taxon>
        <taxon>Agaricineae</taxon>
        <taxon>Galeropsidaceae</taxon>
        <taxon>Panaeolus</taxon>
    </lineage>
</organism>
<dbReference type="InParanoid" id="A0A409VB43"/>
<feature type="region of interest" description="Disordered" evidence="1">
    <location>
        <begin position="466"/>
        <end position="679"/>
    </location>
</feature>
<feature type="compositionally biased region" description="Low complexity" evidence="1">
    <location>
        <begin position="487"/>
        <end position="503"/>
    </location>
</feature>
<feature type="compositionally biased region" description="Low complexity" evidence="1">
    <location>
        <begin position="75"/>
        <end position="84"/>
    </location>
</feature>
<feature type="compositionally biased region" description="Basic and acidic residues" evidence="1">
    <location>
        <begin position="1007"/>
        <end position="1022"/>
    </location>
</feature>
<dbReference type="OrthoDB" id="10683335at2759"/>
<feature type="compositionally biased region" description="Polar residues" evidence="1">
    <location>
        <begin position="360"/>
        <end position="403"/>
    </location>
</feature>